<name>A0A5C3QHR3_9AGAR</name>
<dbReference type="OrthoDB" id="2744793at2759"/>
<gene>
    <name evidence="3" type="ORF">BDV98DRAFT_605511</name>
</gene>
<proteinExistence type="predicted"/>
<dbReference type="EMBL" id="ML178830">
    <property type="protein sequence ID" value="TFL00041.1"/>
    <property type="molecule type" value="Genomic_DNA"/>
</dbReference>
<dbReference type="AlphaFoldDB" id="A0A5C3QHR3"/>
<keyword evidence="2" id="KW-0472">Membrane</keyword>
<evidence type="ECO:0000256" key="2">
    <source>
        <dbReference type="SAM" id="Phobius"/>
    </source>
</evidence>
<feature type="transmembrane region" description="Helical" evidence="2">
    <location>
        <begin position="121"/>
        <end position="145"/>
    </location>
</feature>
<feature type="transmembrane region" description="Helical" evidence="2">
    <location>
        <begin position="165"/>
        <end position="186"/>
    </location>
</feature>
<organism evidence="3 4">
    <name type="scientific">Pterulicium gracile</name>
    <dbReference type="NCBI Taxonomy" id="1884261"/>
    <lineage>
        <taxon>Eukaryota</taxon>
        <taxon>Fungi</taxon>
        <taxon>Dikarya</taxon>
        <taxon>Basidiomycota</taxon>
        <taxon>Agaricomycotina</taxon>
        <taxon>Agaricomycetes</taxon>
        <taxon>Agaricomycetidae</taxon>
        <taxon>Agaricales</taxon>
        <taxon>Pleurotineae</taxon>
        <taxon>Pterulaceae</taxon>
        <taxon>Pterulicium</taxon>
    </lineage>
</organism>
<feature type="region of interest" description="Disordered" evidence="1">
    <location>
        <begin position="353"/>
        <end position="378"/>
    </location>
</feature>
<sequence>MGALHARSSSESSLTLTAEDLEKVRTFGRALNNRVSYVVGEWTLYSLYLVLCATAMSSIFKPARHSCRMRLLLSTLFVSFVLITMLCCSDLATLHEKITIGLIDHQVIKVADRFSLVDSTVAIQLAFAVRTIAAGAADMGILFHIADVLAAWRAVVIWNTPSRRIVAVLLCFLIFSSFTLYVPYVVLAYQSVTVPSGQAFPNTSPMALLAIVSSLLSIMANIMATTMIGITAYRQVTLETSSRVRLSSSRILTHLTESGLFYALLQIARLALTVSVVPSTPRYSTLDTAQRVFQRGGAIVTAMYPPALILIVNHGCSVADTFYTATQGAREGTPLQTISLDMSFARHSRVSGETNVENFDTPSTARGTDVELEKVRES</sequence>
<evidence type="ECO:0000256" key="1">
    <source>
        <dbReference type="SAM" id="MobiDB-lite"/>
    </source>
</evidence>
<feature type="compositionally biased region" description="Polar residues" evidence="1">
    <location>
        <begin position="353"/>
        <end position="366"/>
    </location>
</feature>
<feature type="compositionally biased region" description="Basic and acidic residues" evidence="1">
    <location>
        <begin position="368"/>
        <end position="378"/>
    </location>
</feature>
<accession>A0A5C3QHR3</accession>
<feature type="transmembrane region" description="Helical" evidence="2">
    <location>
        <begin position="206"/>
        <end position="230"/>
    </location>
</feature>
<evidence type="ECO:0000313" key="4">
    <source>
        <dbReference type="Proteomes" id="UP000305067"/>
    </source>
</evidence>
<keyword evidence="4" id="KW-1185">Reference proteome</keyword>
<feature type="transmembrane region" description="Helical" evidence="2">
    <location>
        <begin position="72"/>
        <end position="92"/>
    </location>
</feature>
<keyword evidence="2" id="KW-0812">Transmembrane</keyword>
<reference evidence="3 4" key="1">
    <citation type="journal article" date="2019" name="Nat. Ecol. Evol.">
        <title>Megaphylogeny resolves global patterns of mushroom evolution.</title>
        <authorList>
            <person name="Varga T."/>
            <person name="Krizsan K."/>
            <person name="Foldi C."/>
            <person name="Dima B."/>
            <person name="Sanchez-Garcia M."/>
            <person name="Sanchez-Ramirez S."/>
            <person name="Szollosi G.J."/>
            <person name="Szarkandi J.G."/>
            <person name="Papp V."/>
            <person name="Albert L."/>
            <person name="Andreopoulos W."/>
            <person name="Angelini C."/>
            <person name="Antonin V."/>
            <person name="Barry K.W."/>
            <person name="Bougher N.L."/>
            <person name="Buchanan P."/>
            <person name="Buyck B."/>
            <person name="Bense V."/>
            <person name="Catcheside P."/>
            <person name="Chovatia M."/>
            <person name="Cooper J."/>
            <person name="Damon W."/>
            <person name="Desjardin D."/>
            <person name="Finy P."/>
            <person name="Geml J."/>
            <person name="Haridas S."/>
            <person name="Hughes K."/>
            <person name="Justo A."/>
            <person name="Karasinski D."/>
            <person name="Kautmanova I."/>
            <person name="Kiss B."/>
            <person name="Kocsube S."/>
            <person name="Kotiranta H."/>
            <person name="LaButti K.M."/>
            <person name="Lechner B.E."/>
            <person name="Liimatainen K."/>
            <person name="Lipzen A."/>
            <person name="Lukacs Z."/>
            <person name="Mihaltcheva S."/>
            <person name="Morgado L.N."/>
            <person name="Niskanen T."/>
            <person name="Noordeloos M.E."/>
            <person name="Ohm R.A."/>
            <person name="Ortiz-Santana B."/>
            <person name="Ovrebo C."/>
            <person name="Racz N."/>
            <person name="Riley R."/>
            <person name="Savchenko A."/>
            <person name="Shiryaev A."/>
            <person name="Soop K."/>
            <person name="Spirin V."/>
            <person name="Szebenyi C."/>
            <person name="Tomsovsky M."/>
            <person name="Tulloss R.E."/>
            <person name="Uehling J."/>
            <person name="Grigoriev I.V."/>
            <person name="Vagvolgyi C."/>
            <person name="Papp T."/>
            <person name="Martin F.M."/>
            <person name="Miettinen O."/>
            <person name="Hibbett D.S."/>
            <person name="Nagy L.G."/>
        </authorList>
    </citation>
    <scope>NUCLEOTIDE SEQUENCE [LARGE SCALE GENOMIC DNA]</scope>
    <source>
        <strain evidence="3 4">CBS 309.79</strain>
    </source>
</reference>
<feature type="transmembrane region" description="Helical" evidence="2">
    <location>
        <begin position="42"/>
        <end position="60"/>
    </location>
</feature>
<protein>
    <submittedName>
        <fullName evidence="3">Uncharacterized protein</fullName>
    </submittedName>
</protein>
<dbReference type="Proteomes" id="UP000305067">
    <property type="component" value="Unassembled WGS sequence"/>
</dbReference>
<evidence type="ECO:0000313" key="3">
    <source>
        <dbReference type="EMBL" id="TFL00041.1"/>
    </source>
</evidence>
<keyword evidence="2" id="KW-1133">Transmembrane helix</keyword>